<dbReference type="AlphaFoldDB" id="A0A1F4WMD5"/>
<evidence type="ECO:0000313" key="2">
    <source>
        <dbReference type="Proteomes" id="UP000179113"/>
    </source>
</evidence>
<sequence length="101" mass="11535">MPDQVKICPAARECGTCVDLTDPWNVCPVHGLSLEIVSLLTPDNVMKDLLYEKKLLERCQPCPECGYSFKTNEKGFQFCPGCGRRIYFYSRVEVPWESDPE</sequence>
<organism evidence="1 2">
    <name type="scientific">candidate division WWE3 bacterium RIFOXYC1_FULL_39_7</name>
    <dbReference type="NCBI Taxonomy" id="1802643"/>
    <lineage>
        <taxon>Bacteria</taxon>
        <taxon>Katanobacteria</taxon>
    </lineage>
</organism>
<comment type="caution">
    <text evidence="1">The sequence shown here is derived from an EMBL/GenBank/DDBJ whole genome shotgun (WGS) entry which is preliminary data.</text>
</comment>
<dbReference type="EMBL" id="MEWA01000004">
    <property type="protein sequence ID" value="OGC70582.1"/>
    <property type="molecule type" value="Genomic_DNA"/>
</dbReference>
<accession>A0A1F4WMD5</accession>
<protein>
    <submittedName>
        <fullName evidence="1">Uncharacterized protein</fullName>
    </submittedName>
</protein>
<proteinExistence type="predicted"/>
<gene>
    <name evidence="1" type="ORF">A2415_02420</name>
</gene>
<evidence type="ECO:0000313" key="1">
    <source>
        <dbReference type="EMBL" id="OGC70582.1"/>
    </source>
</evidence>
<reference evidence="1 2" key="1">
    <citation type="journal article" date="2016" name="Nat. Commun.">
        <title>Thousands of microbial genomes shed light on interconnected biogeochemical processes in an aquifer system.</title>
        <authorList>
            <person name="Anantharaman K."/>
            <person name="Brown C.T."/>
            <person name="Hug L.A."/>
            <person name="Sharon I."/>
            <person name="Castelle C.J."/>
            <person name="Probst A.J."/>
            <person name="Thomas B.C."/>
            <person name="Singh A."/>
            <person name="Wilkins M.J."/>
            <person name="Karaoz U."/>
            <person name="Brodie E.L."/>
            <person name="Williams K.H."/>
            <person name="Hubbard S.S."/>
            <person name="Banfield J.F."/>
        </authorList>
    </citation>
    <scope>NUCLEOTIDE SEQUENCE [LARGE SCALE GENOMIC DNA]</scope>
</reference>
<name>A0A1F4WMD5_UNCKA</name>
<dbReference type="Proteomes" id="UP000179113">
    <property type="component" value="Unassembled WGS sequence"/>
</dbReference>